<gene>
    <name evidence="2" type="ORF">HPB51_017852</name>
</gene>
<dbReference type="GO" id="GO:0008146">
    <property type="term" value="F:sulfotransferase activity"/>
    <property type="evidence" value="ECO:0007669"/>
    <property type="project" value="InterPro"/>
</dbReference>
<dbReference type="SUPFAM" id="SSF52540">
    <property type="entry name" value="P-loop containing nucleoside triphosphate hydrolases"/>
    <property type="match status" value="1"/>
</dbReference>
<dbReference type="InterPro" id="IPR000863">
    <property type="entry name" value="Sulfotransferase_dom"/>
</dbReference>
<accession>A0A9J6E308</accession>
<sequence length="117" mass="13651">MGPQWQNNFKENPDLFNRILEKTSLAHMKMLFHHDPQRTPLSKSPMLSTVRPEIIKGVLKFVALMETPMTGEFVRKGKVGDWRNHFTPEQIQRMKDRIAEISVASDFMTLWKDADIP</sequence>
<dbReference type="Pfam" id="PF00685">
    <property type="entry name" value="Sulfotransfer_1"/>
    <property type="match status" value="1"/>
</dbReference>
<dbReference type="Proteomes" id="UP000821866">
    <property type="component" value="Chromosome 4"/>
</dbReference>
<protein>
    <recommendedName>
        <fullName evidence="1">Sulfotransferase domain-containing protein</fullName>
    </recommendedName>
</protein>
<dbReference type="EMBL" id="JABSTU010000006">
    <property type="protein sequence ID" value="KAH8028634.1"/>
    <property type="molecule type" value="Genomic_DNA"/>
</dbReference>
<evidence type="ECO:0000259" key="1">
    <source>
        <dbReference type="Pfam" id="PF00685"/>
    </source>
</evidence>
<organism evidence="2 3">
    <name type="scientific">Rhipicephalus microplus</name>
    <name type="common">Cattle tick</name>
    <name type="synonym">Boophilus microplus</name>
    <dbReference type="NCBI Taxonomy" id="6941"/>
    <lineage>
        <taxon>Eukaryota</taxon>
        <taxon>Metazoa</taxon>
        <taxon>Ecdysozoa</taxon>
        <taxon>Arthropoda</taxon>
        <taxon>Chelicerata</taxon>
        <taxon>Arachnida</taxon>
        <taxon>Acari</taxon>
        <taxon>Parasitiformes</taxon>
        <taxon>Ixodida</taxon>
        <taxon>Ixodoidea</taxon>
        <taxon>Ixodidae</taxon>
        <taxon>Rhipicephalinae</taxon>
        <taxon>Rhipicephalus</taxon>
        <taxon>Boophilus</taxon>
    </lineage>
</organism>
<reference evidence="2" key="2">
    <citation type="submission" date="2021-09" db="EMBL/GenBank/DDBJ databases">
        <authorList>
            <person name="Jia N."/>
            <person name="Wang J."/>
            <person name="Shi W."/>
            <person name="Du L."/>
            <person name="Sun Y."/>
            <person name="Zhan W."/>
            <person name="Jiang J."/>
            <person name="Wang Q."/>
            <person name="Zhang B."/>
            <person name="Ji P."/>
            <person name="Sakyi L.B."/>
            <person name="Cui X."/>
            <person name="Yuan T."/>
            <person name="Jiang B."/>
            <person name="Yang W."/>
            <person name="Lam T.T.-Y."/>
            <person name="Chang Q."/>
            <person name="Ding S."/>
            <person name="Wang X."/>
            <person name="Zhu J."/>
            <person name="Ruan X."/>
            <person name="Zhao L."/>
            <person name="Wei J."/>
            <person name="Que T."/>
            <person name="Du C."/>
            <person name="Cheng J."/>
            <person name="Dai P."/>
            <person name="Han X."/>
            <person name="Huang E."/>
            <person name="Gao Y."/>
            <person name="Liu J."/>
            <person name="Shao H."/>
            <person name="Ye R."/>
            <person name="Li L."/>
            <person name="Wei W."/>
            <person name="Wang X."/>
            <person name="Wang C."/>
            <person name="Huo Q."/>
            <person name="Li W."/>
            <person name="Guo W."/>
            <person name="Chen H."/>
            <person name="Chen S."/>
            <person name="Zhou L."/>
            <person name="Zhou L."/>
            <person name="Ni X."/>
            <person name="Tian J."/>
            <person name="Zhou Y."/>
            <person name="Sheng Y."/>
            <person name="Liu T."/>
            <person name="Pan Y."/>
            <person name="Xia L."/>
            <person name="Li J."/>
            <person name="Zhao F."/>
            <person name="Cao W."/>
        </authorList>
    </citation>
    <scope>NUCLEOTIDE SEQUENCE</scope>
    <source>
        <strain evidence="2">Rmic-2018</strain>
        <tissue evidence="2">Larvae</tissue>
    </source>
</reference>
<reference evidence="2" key="1">
    <citation type="journal article" date="2020" name="Cell">
        <title>Large-Scale Comparative Analyses of Tick Genomes Elucidate Their Genetic Diversity and Vector Capacities.</title>
        <authorList>
            <consortium name="Tick Genome and Microbiome Consortium (TIGMIC)"/>
            <person name="Jia N."/>
            <person name="Wang J."/>
            <person name="Shi W."/>
            <person name="Du L."/>
            <person name="Sun Y."/>
            <person name="Zhan W."/>
            <person name="Jiang J.F."/>
            <person name="Wang Q."/>
            <person name="Zhang B."/>
            <person name="Ji P."/>
            <person name="Bell-Sakyi L."/>
            <person name="Cui X.M."/>
            <person name="Yuan T.T."/>
            <person name="Jiang B.G."/>
            <person name="Yang W.F."/>
            <person name="Lam T.T."/>
            <person name="Chang Q.C."/>
            <person name="Ding S.J."/>
            <person name="Wang X.J."/>
            <person name="Zhu J.G."/>
            <person name="Ruan X.D."/>
            <person name="Zhao L."/>
            <person name="Wei J.T."/>
            <person name="Ye R.Z."/>
            <person name="Que T.C."/>
            <person name="Du C.H."/>
            <person name="Zhou Y.H."/>
            <person name="Cheng J.X."/>
            <person name="Dai P.F."/>
            <person name="Guo W.B."/>
            <person name="Han X.H."/>
            <person name="Huang E.J."/>
            <person name="Li L.F."/>
            <person name="Wei W."/>
            <person name="Gao Y.C."/>
            <person name="Liu J.Z."/>
            <person name="Shao H.Z."/>
            <person name="Wang X."/>
            <person name="Wang C.C."/>
            <person name="Yang T.C."/>
            <person name="Huo Q.B."/>
            <person name="Li W."/>
            <person name="Chen H.Y."/>
            <person name="Chen S.E."/>
            <person name="Zhou L.G."/>
            <person name="Ni X.B."/>
            <person name="Tian J.H."/>
            <person name="Sheng Y."/>
            <person name="Liu T."/>
            <person name="Pan Y.S."/>
            <person name="Xia L.Y."/>
            <person name="Li J."/>
            <person name="Zhao F."/>
            <person name="Cao W.C."/>
        </authorList>
    </citation>
    <scope>NUCLEOTIDE SEQUENCE</scope>
    <source>
        <strain evidence="2">Rmic-2018</strain>
    </source>
</reference>
<dbReference type="AlphaFoldDB" id="A0A9J6E308"/>
<dbReference type="Gene3D" id="3.40.50.300">
    <property type="entry name" value="P-loop containing nucleotide triphosphate hydrolases"/>
    <property type="match status" value="1"/>
</dbReference>
<dbReference type="InterPro" id="IPR027417">
    <property type="entry name" value="P-loop_NTPase"/>
</dbReference>
<feature type="domain" description="Sulfotransferase" evidence="1">
    <location>
        <begin position="70"/>
        <end position="99"/>
    </location>
</feature>
<evidence type="ECO:0000313" key="2">
    <source>
        <dbReference type="EMBL" id="KAH8028634.1"/>
    </source>
</evidence>
<comment type="caution">
    <text evidence="2">The sequence shown here is derived from an EMBL/GenBank/DDBJ whole genome shotgun (WGS) entry which is preliminary data.</text>
</comment>
<evidence type="ECO:0000313" key="3">
    <source>
        <dbReference type="Proteomes" id="UP000821866"/>
    </source>
</evidence>
<proteinExistence type="predicted"/>
<keyword evidence="3" id="KW-1185">Reference proteome</keyword>
<name>A0A9J6E308_RHIMP</name>